<keyword evidence="3" id="KW-1185">Reference proteome</keyword>
<dbReference type="Proteomes" id="UP000054558">
    <property type="component" value="Unassembled WGS sequence"/>
</dbReference>
<dbReference type="AlphaFoldDB" id="A0A1Y1IT95"/>
<reference evidence="2 3" key="1">
    <citation type="journal article" date="2014" name="Nat. Commun.">
        <title>Klebsormidium flaccidum genome reveals primary factors for plant terrestrial adaptation.</title>
        <authorList>
            <person name="Hori K."/>
            <person name="Maruyama F."/>
            <person name="Fujisawa T."/>
            <person name="Togashi T."/>
            <person name="Yamamoto N."/>
            <person name="Seo M."/>
            <person name="Sato S."/>
            <person name="Yamada T."/>
            <person name="Mori H."/>
            <person name="Tajima N."/>
            <person name="Moriyama T."/>
            <person name="Ikeuchi M."/>
            <person name="Watanabe M."/>
            <person name="Wada H."/>
            <person name="Kobayashi K."/>
            <person name="Saito M."/>
            <person name="Masuda T."/>
            <person name="Sasaki-Sekimoto Y."/>
            <person name="Mashiguchi K."/>
            <person name="Awai K."/>
            <person name="Shimojima M."/>
            <person name="Masuda S."/>
            <person name="Iwai M."/>
            <person name="Nobusawa T."/>
            <person name="Narise T."/>
            <person name="Kondo S."/>
            <person name="Saito H."/>
            <person name="Sato R."/>
            <person name="Murakawa M."/>
            <person name="Ihara Y."/>
            <person name="Oshima-Yamada Y."/>
            <person name="Ohtaka K."/>
            <person name="Satoh M."/>
            <person name="Sonobe K."/>
            <person name="Ishii M."/>
            <person name="Ohtani R."/>
            <person name="Kanamori-Sato M."/>
            <person name="Honoki R."/>
            <person name="Miyazaki D."/>
            <person name="Mochizuki H."/>
            <person name="Umetsu J."/>
            <person name="Higashi K."/>
            <person name="Shibata D."/>
            <person name="Kamiya Y."/>
            <person name="Sato N."/>
            <person name="Nakamura Y."/>
            <person name="Tabata S."/>
            <person name="Ida S."/>
            <person name="Kurokawa K."/>
            <person name="Ohta H."/>
        </authorList>
    </citation>
    <scope>NUCLEOTIDE SEQUENCE [LARGE SCALE GENOMIC DNA]</scope>
    <source>
        <strain evidence="2 3">NIES-2285</strain>
    </source>
</reference>
<accession>A0A1Y1IT95</accession>
<dbReference type="InterPro" id="IPR018004">
    <property type="entry name" value="KilA/APSES_HTH"/>
</dbReference>
<dbReference type="InterPro" id="IPR017880">
    <property type="entry name" value="KilA_N"/>
</dbReference>
<organism evidence="2 3">
    <name type="scientific">Klebsormidium nitens</name>
    <name type="common">Green alga</name>
    <name type="synonym">Ulothrix nitens</name>
    <dbReference type="NCBI Taxonomy" id="105231"/>
    <lineage>
        <taxon>Eukaryota</taxon>
        <taxon>Viridiplantae</taxon>
        <taxon>Streptophyta</taxon>
        <taxon>Klebsormidiophyceae</taxon>
        <taxon>Klebsormidiales</taxon>
        <taxon>Klebsormidiaceae</taxon>
        <taxon>Klebsormidium</taxon>
    </lineage>
</organism>
<evidence type="ECO:0000313" key="3">
    <source>
        <dbReference type="Proteomes" id="UP000054558"/>
    </source>
</evidence>
<protein>
    <recommendedName>
        <fullName evidence="1">KilA-N domain-containing protein</fullName>
    </recommendedName>
</protein>
<gene>
    <name evidence="2" type="ORF">KFL_010430060</name>
</gene>
<dbReference type="Pfam" id="PF04383">
    <property type="entry name" value="KilA-N"/>
    <property type="match status" value="1"/>
</dbReference>
<dbReference type="GO" id="GO:0003677">
    <property type="term" value="F:DNA binding"/>
    <property type="evidence" value="ECO:0007669"/>
    <property type="project" value="InterPro"/>
</dbReference>
<dbReference type="EMBL" id="DF237992">
    <property type="protein sequence ID" value="GAQ92541.1"/>
    <property type="molecule type" value="Genomic_DNA"/>
</dbReference>
<evidence type="ECO:0000259" key="1">
    <source>
        <dbReference type="PROSITE" id="PS51301"/>
    </source>
</evidence>
<feature type="domain" description="KilA-N" evidence="1">
    <location>
        <begin position="86"/>
        <end position="192"/>
    </location>
</feature>
<name>A0A1Y1IT95_KLENI</name>
<proteinExistence type="predicted"/>
<evidence type="ECO:0000313" key="2">
    <source>
        <dbReference type="EMBL" id="GAQ92541.1"/>
    </source>
</evidence>
<dbReference type="PROSITE" id="PS51301">
    <property type="entry name" value="KILA_N"/>
    <property type="match status" value="1"/>
</dbReference>
<sequence>MAPPARPILAIRADGSTTRYPNIRAAVDATGIARGSIALAASKLGIRDARVWKYEDDPRAPDLSVLRTAPRNDTPLDDDERERAAAFVEALRGDDGRMITEMRLSDGYICATNLCQLAGKTWGHYYSLDGTKAFIEALSKLIRTPSPFLIIKIQTGPLKNRGTFVHPTIATHLATWISPSFAARVTTWIEEAKERIPNLRGDYNNALATLKPESTSRGNMRIMYYLPEIQTHDQVFESFAQQRPNVIICTDISQLRDKLVKELQSELSDAIILVMCAHGDRLTGTVHRPQGPLTGQVFYDGIVAPPGGTTPWPGLRTILEDRKNNKETRFYFLAAQCYGLYFTRAMTNASMPNASILGLSSGKTWVEGEDMGTRHMETEAHINFIQEIEARYP</sequence>
<dbReference type="SMART" id="SM01252">
    <property type="entry name" value="KilA-N"/>
    <property type="match status" value="1"/>
</dbReference>
<dbReference type="InterPro" id="IPR036887">
    <property type="entry name" value="HTH_APSES_sf"/>
</dbReference>
<dbReference type="SUPFAM" id="SSF54616">
    <property type="entry name" value="DNA-binding domain of Mlu1-box binding protein MBP1"/>
    <property type="match status" value="1"/>
</dbReference>